<dbReference type="RefSeq" id="WP_190278909.1">
    <property type="nucleotide sequence ID" value="NZ_CP015249.1"/>
</dbReference>
<feature type="domain" description="Peptidase M28" evidence="8">
    <location>
        <begin position="197"/>
        <end position="395"/>
    </location>
</feature>
<evidence type="ECO:0000256" key="2">
    <source>
        <dbReference type="ARBA" id="ARBA00022670"/>
    </source>
</evidence>
<dbReference type="PANTHER" id="PTHR12147">
    <property type="entry name" value="METALLOPEPTIDASE M28 FAMILY MEMBER"/>
    <property type="match status" value="1"/>
</dbReference>
<keyword evidence="4 7" id="KW-0732">Signal</keyword>
<dbReference type="Gene3D" id="3.40.630.10">
    <property type="entry name" value="Zn peptidases"/>
    <property type="match status" value="1"/>
</dbReference>
<evidence type="ECO:0000256" key="5">
    <source>
        <dbReference type="ARBA" id="ARBA00022801"/>
    </source>
</evidence>
<name>A0A160DXV2_9GAMM</name>
<evidence type="ECO:0000256" key="3">
    <source>
        <dbReference type="ARBA" id="ARBA00022723"/>
    </source>
</evidence>
<keyword evidence="10" id="KW-1185">Reference proteome</keyword>
<keyword evidence="3" id="KW-0479">Metal-binding</keyword>
<dbReference type="InterPro" id="IPR007484">
    <property type="entry name" value="Peptidase_M28"/>
</dbReference>
<evidence type="ECO:0000259" key="8">
    <source>
        <dbReference type="Pfam" id="PF04389"/>
    </source>
</evidence>
<dbReference type="PANTHER" id="PTHR12147:SF56">
    <property type="entry name" value="AMINOPEPTIDASE YDR415C-RELATED"/>
    <property type="match status" value="1"/>
</dbReference>
<dbReference type="GO" id="GO:0008235">
    <property type="term" value="F:metalloexopeptidase activity"/>
    <property type="evidence" value="ECO:0007669"/>
    <property type="project" value="InterPro"/>
</dbReference>
<dbReference type="Pfam" id="PF04389">
    <property type="entry name" value="Peptidase_M28"/>
    <property type="match status" value="1"/>
</dbReference>
<dbReference type="AlphaFoldDB" id="A0A160DXV2"/>
<dbReference type="PATRIC" id="fig|1300342.3.peg.2745"/>
<evidence type="ECO:0000313" key="10">
    <source>
        <dbReference type="Proteomes" id="UP000076830"/>
    </source>
</evidence>
<evidence type="ECO:0000256" key="1">
    <source>
        <dbReference type="ARBA" id="ARBA00022438"/>
    </source>
</evidence>
<dbReference type="KEGG" id="dko:I596_2819"/>
<feature type="signal peptide" evidence="7">
    <location>
        <begin position="1"/>
        <end position="20"/>
    </location>
</feature>
<keyword evidence="6" id="KW-0862">Zinc</keyword>
<evidence type="ECO:0000256" key="6">
    <source>
        <dbReference type="ARBA" id="ARBA00022833"/>
    </source>
</evidence>
<dbReference type="GO" id="GO:0046872">
    <property type="term" value="F:metal ion binding"/>
    <property type="evidence" value="ECO:0007669"/>
    <property type="project" value="UniProtKB-KW"/>
</dbReference>
<proteinExistence type="predicted"/>
<keyword evidence="1 9" id="KW-0031">Aminopeptidase</keyword>
<dbReference type="STRING" id="1300342.I596_2819"/>
<dbReference type="InterPro" id="IPR045175">
    <property type="entry name" value="M28_fam"/>
</dbReference>
<keyword evidence="5" id="KW-0378">Hydrolase</keyword>
<accession>A0A160DXV2</accession>
<protein>
    <submittedName>
        <fullName evidence="9">Bacterial leucyl aminopeptidase</fullName>
    </submittedName>
</protein>
<reference evidence="9 10" key="1">
    <citation type="submission" date="2016-04" db="EMBL/GenBank/DDBJ databases">
        <title>Complete genome sequence of Dokdonella koreensis DS-123T.</title>
        <authorList>
            <person name="Kim J.F."/>
            <person name="Lee H."/>
            <person name="Kwak M.-J."/>
        </authorList>
    </citation>
    <scope>NUCLEOTIDE SEQUENCE [LARGE SCALE GENOMIC DNA]</scope>
    <source>
        <strain evidence="9 10">DS-123</strain>
    </source>
</reference>
<dbReference type="SUPFAM" id="SSF53187">
    <property type="entry name" value="Zn-dependent exopeptidases"/>
    <property type="match status" value="1"/>
</dbReference>
<feature type="chain" id="PRO_5007813218" evidence="7">
    <location>
        <begin position="21"/>
        <end position="433"/>
    </location>
</feature>
<sequence length="433" mass="46181">MIRPVLPTLFLTAWAAIASATPAPDAAAAGPQYIVTSMQTYQGIHAIAPIAQPRRDSLGTPLMLVQADARQQARITHYVHEYEHRCGGYFAFDSLADAEAFLAGEKTAEAIAAPARGAYTIDNQATVDAWLPQVGDLAIYETISHLSSYRNRYYASPYGREAAEWIRDTWLALAGGRADVTAELFTACTNCSTQPSVILTIRGAELPDEVVVVGAHLDSINGQSTNPEQIAPGADDDASGIATITEIIRVAMAGDWRPRRTVKFMGYAAEEVGLRGSTAIARQFASTGVDVVGVLQLDMTNYKAGPVADMKIISDYSNAALKTFLAELFDTYLAPLGLTRGSYACNYGCSDHASWTSAGFPAVMMAEPGDTQAPFFPRLHTTGDTLANMGDSAVNSAKFARLGLAFVGELAKTAAPENDTIFGDDFDTAPTGR</sequence>
<evidence type="ECO:0000256" key="7">
    <source>
        <dbReference type="SAM" id="SignalP"/>
    </source>
</evidence>
<keyword evidence="2" id="KW-0645">Protease</keyword>
<dbReference type="GO" id="GO:0004177">
    <property type="term" value="F:aminopeptidase activity"/>
    <property type="evidence" value="ECO:0007669"/>
    <property type="project" value="UniProtKB-KW"/>
</dbReference>
<organism evidence="9 10">
    <name type="scientific">Dokdonella koreensis DS-123</name>
    <dbReference type="NCBI Taxonomy" id="1300342"/>
    <lineage>
        <taxon>Bacteria</taxon>
        <taxon>Pseudomonadati</taxon>
        <taxon>Pseudomonadota</taxon>
        <taxon>Gammaproteobacteria</taxon>
        <taxon>Lysobacterales</taxon>
        <taxon>Rhodanobacteraceae</taxon>
        <taxon>Dokdonella</taxon>
    </lineage>
</organism>
<dbReference type="GO" id="GO:0006508">
    <property type="term" value="P:proteolysis"/>
    <property type="evidence" value="ECO:0007669"/>
    <property type="project" value="UniProtKB-KW"/>
</dbReference>
<dbReference type="EMBL" id="CP015249">
    <property type="protein sequence ID" value="ANB18813.1"/>
    <property type="molecule type" value="Genomic_DNA"/>
</dbReference>
<evidence type="ECO:0000256" key="4">
    <source>
        <dbReference type="ARBA" id="ARBA00022729"/>
    </source>
</evidence>
<gene>
    <name evidence="9" type="ORF">I596_2819</name>
</gene>
<dbReference type="Proteomes" id="UP000076830">
    <property type="component" value="Chromosome"/>
</dbReference>
<evidence type="ECO:0000313" key="9">
    <source>
        <dbReference type="EMBL" id="ANB18813.1"/>
    </source>
</evidence>